<accession>A0A1R3R708</accession>
<keyword evidence="2" id="KW-1185">Reference proteome</keyword>
<dbReference type="OrthoDB" id="4062651at2759"/>
<protein>
    <recommendedName>
        <fullName evidence="3">Protein kinase domain-containing protein</fullName>
    </recommendedName>
</protein>
<dbReference type="OMA" id="HARIYGN"/>
<reference evidence="2" key="1">
    <citation type="journal article" date="2017" name="Genome Biol.">
        <title>Comparative genomics reveals high biological diversity and specific adaptations in the industrially and medically important fungal genus Aspergillus.</title>
        <authorList>
            <person name="de Vries R.P."/>
            <person name="Riley R."/>
            <person name="Wiebenga A."/>
            <person name="Aguilar-Osorio G."/>
            <person name="Amillis S."/>
            <person name="Uchima C.A."/>
            <person name="Anderluh G."/>
            <person name="Asadollahi M."/>
            <person name="Askin M."/>
            <person name="Barry K."/>
            <person name="Battaglia E."/>
            <person name="Bayram O."/>
            <person name="Benocci T."/>
            <person name="Braus-Stromeyer S.A."/>
            <person name="Caldana C."/>
            <person name="Canovas D."/>
            <person name="Cerqueira G.C."/>
            <person name="Chen F."/>
            <person name="Chen W."/>
            <person name="Choi C."/>
            <person name="Clum A."/>
            <person name="Dos Santos R.A."/>
            <person name="Damasio A.R."/>
            <person name="Diallinas G."/>
            <person name="Emri T."/>
            <person name="Fekete E."/>
            <person name="Flipphi M."/>
            <person name="Freyberg S."/>
            <person name="Gallo A."/>
            <person name="Gournas C."/>
            <person name="Habgood R."/>
            <person name="Hainaut M."/>
            <person name="Harispe M.L."/>
            <person name="Henrissat B."/>
            <person name="Hilden K.S."/>
            <person name="Hope R."/>
            <person name="Hossain A."/>
            <person name="Karabika E."/>
            <person name="Karaffa L."/>
            <person name="Karanyi Z."/>
            <person name="Krasevec N."/>
            <person name="Kuo A."/>
            <person name="Kusch H."/>
            <person name="LaButti K."/>
            <person name="Lagendijk E.L."/>
            <person name="Lapidus A."/>
            <person name="Levasseur A."/>
            <person name="Lindquist E."/>
            <person name="Lipzen A."/>
            <person name="Logrieco A.F."/>
            <person name="MacCabe A."/>
            <person name="Maekelae M.R."/>
            <person name="Malavazi I."/>
            <person name="Melin P."/>
            <person name="Meyer V."/>
            <person name="Mielnichuk N."/>
            <person name="Miskei M."/>
            <person name="Molnar A.P."/>
            <person name="Mule G."/>
            <person name="Ngan C.Y."/>
            <person name="Orejas M."/>
            <person name="Orosz E."/>
            <person name="Ouedraogo J.P."/>
            <person name="Overkamp K.M."/>
            <person name="Park H.-S."/>
            <person name="Perrone G."/>
            <person name="Piumi F."/>
            <person name="Punt P.J."/>
            <person name="Ram A.F."/>
            <person name="Ramon A."/>
            <person name="Rauscher S."/>
            <person name="Record E."/>
            <person name="Riano-Pachon D.M."/>
            <person name="Robert V."/>
            <person name="Roehrig J."/>
            <person name="Ruller R."/>
            <person name="Salamov A."/>
            <person name="Salih N.S."/>
            <person name="Samson R.A."/>
            <person name="Sandor E."/>
            <person name="Sanguinetti M."/>
            <person name="Schuetze T."/>
            <person name="Sepcic K."/>
            <person name="Shelest E."/>
            <person name="Sherlock G."/>
            <person name="Sophianopoulou V."/>
            <person name="Squina F.M."/>
            <person name="Sun H."/>
            <person name="Susca A."/>
            <person name="Todd R.B."/>
            <person name="Tsang A."/>
            <person name="Unkles S.E."/>
            <person name="van de Wiele N."/>
            <person name="van Rossen-Uffink D."/>
            <person name="Oliveira J.V."/>
            <person name="Vesth T.C."/>
            <person name="Visser J."/>
            <person name="Yu J.-H."/>
            <person name="Zhou M."/>
            <person name="Andersen M.R."/>
            <person name="Archer D.B."/>
            <person name="Baker S.E."/>
            <person name="Benoit I."/>
            <person name="Brakhage A.A."/>
            <person name="Braus G.H."/>
            <person name="Fischer R."/>
            <person name="Frisvad J.C."/>
            <person name="Goldman G.H."/>
            <person name="Houbraken J."/>
            <person name="Oakley B."/>
            <person name="Pocsi I."/>
            <person name="Scazzocchio C."/>
            <person name="Seiboth B."/>
            <person name="vanKuyk P.A."/>
            <person name="Wortman J."/>
            <person name="Dyer P.S."/>
            <person name="Grigoriev I.V."/>
        </authorList>
    </citation>
    <scope>NUCLEOTIDE SEQUENCE [LARGE SCALE GENOMIC DNA]</scope>
    <source>
        <strain evidence="2">ITEM 5010</strain>
    </source>
</reference>
<proteinExistence type="predicted"/>
<dbReference type="InterPro" id="IPR011009">
    <property type="entry name" value="Kinase-like_dom_sf"/>
</dbReference>
<evidence type="ECO:0000313" key="1">
    <source>
        <dbReference type="EMBL" id="OOF90264.1"/>
    </source>
</evidence>
<sequence length="317" mass="35981">MSKHGDPPIITYGLIECSGEVNGDKDVVLEAKQTLFRIQLRSQPPPEFDQVNTVEGKFLARLAGFEDEGALDELSLLLGPLCQPFFRAHARIYGNNLESHLLNPEIIMQLVTKDGQPRVLELGRDEPRHHPPEPTIDALDKYPKFELSMAQVVETLIDRDIYEVDSNGTTYMCKLGGLDYDSFTREMETLDKISSLGRSLRTPKVEGVIGIDTEFPGILLTKICYQSHLSGIKIEEADVAERYKWYTQIKDILDCLHQNDIIWGDVKASNILIDYQRDAWVVDFGGSYTKGWVSEDLQQTVEGDLQGLQNLYRYLRL</sequence>
<dbReference type="Gene3D" id="1.10.510.10">
    <property type="entry name" value="Transferase(Phosphotransferase) domain 1"/>
    <property type="match status" value="1"/>
</dbReference>
<dbReference type="EMBL" id="KV907552">
    <property type="protein sequence ID" value="OOF90264.1"/>
    <property type="molecule type" value="Genomic_DNA"/>
</dbReference>
<dbReference type="VEuPathDB" id="FungiDB:ASPCADRAFT_10816"/>
<dbReference type="Proteomes" id="UP000188318">
    <property type="component" value="Unassembled WGS sequence"/>
</dbReference>
<gene>
    <name evidence="1" type="ORF">ASPCADRAFT_10816</name>
</gene>
<name>A0A1R3R708_ASPC5</name>
<dbReference type="SUPFAM" id="SSF56112">
    <property type="entry name" value="Protein kinase-like (PK-like)"/>
    <property type="match status" value="1"/>
</dbReference>
<evidence type="ECO:0000313" key="2">
    <source>
        <dbReference type="Proteomes" id="UP000188318"/>
    </source>
</evidence>
<evidence type="ECO:0008006" key="3">
    <source>
        <dbReference type="Google" id="ProtNLM"/>
    </source>
</evidence>
<dbReference type="AlphaFoldDB" id="A0A1R3R708"/>
<organism evidence="1 2">
    <name type="scientific">Aspergillus carbonarius (strain ITEM 5010)</name>
    <dbReference type="NCBI Taxonomy" id="602072"/>
    <lineage>
        <taxon>Eukaryota</taxon>
        <taxon>Fungi</taxon>
        <taxon>Dikarya</taxon>
        <taxon>Ascomycota</taxon>
        <taxon>Pezizomycotina</taxon>
        <taxon>Eurotiomycetes</taxon>
        <taxon>Eurotiomycetidae</taxon>
        <taxon>Eurotiales</taxon>
        <taxon>Aspergillaceae</taxon>
        <taxon>Aspergillus</taxon>
        <taxon>Aspergillus subgen. Circumdati</taxon>
    </lineage>
</organism>